<keyword evidence="9" id="KW-1185">Reference proteome</keyword>
<keyword evidence="3" id="KW-1003">Cell membrane</keyword>
<feature type="transmembrane region" description="Helical" evidence="7">
    <location>
        <begin position="89"/>
        <end position="112"/>
    </location>
</feature>
<feature type="transmembrane region" description="Helical" evidence="7">
    <location>
        <begin position="52"/>
        <end position="77"/>
    </location>
</feature>
<comment type="similarity">
    <text evidence="2">Belongs to the polysaccharide synthase family.</text>
</comment>
<dbReference type="PANTHER" id="PTHR30250:SF10">
    <property type="entry name" value="LIPOPOLYSACCHARIDE BIOSYNTHESIS PROTEIN WZXC"/>
    <property type="match status" value="1"/>
</dbReference>
<evidence type="ECO:0000256" key="6">
    <source>
        <dbReference type="ARBA" id="ARBA00023136"/>
    </source>
</evidence>
<evidence type="ECO:0000256" key="4">
    <source>
        <dbReference type="ARBA" id="ARBA00022692"/>
    </source>
</evidence>
<proteinExistence type="inferred from homology"/>
<accession>A0A502F358</accession>
<dbReference type="AlphaFoldDB" id="A0A502F358"/>
<comment type="caution">
    <text evidence="8">The sequence shown here is derived from an EMBL/GenBank/DDBJ whole genome shotgun (WGS) entry which is preliminary data.</text>
</comment>
<protein>
    <submittedName>
        <fullName evidence="8">Polysaccharide biosynthesis protein</fullName>
    </submittedName>
</protein>
<feature type="transmembrane region" description="Helical" evidence="7">
    <location>
        <begin position="297"/>
        <end position="325"/>
    </location>
</feature>
<keyword evidence="4 7" id="KW-0812">Transmembrane</keyword>
<feature type="transmembrane region" description="Helical" evidence="7">
    <location>
        <begin position="331"/>
        <end position="355"/>
    </location>
</feature>
<dbReference type="OrthoDB" id="8448304at2"/>
<dbReference type="InterPro" id="IPR050833">
    <property type="entry name" value="Poly_Biosynth_Transport"/>
</dbReference>
<dbReference type="GO" id="GO:0005886">
    <property type="term" value="C:plasma membrane"/>
    <property type="evidence" value="ECO:0007669"/>
    <property type="project" value="UniProtKB-SubCell"/>
</dbReference>
<feature type="transmembrane region" description="Helical" evidence="7">
    <location>
        <begin position="124"/>
        <end position="142"/>
    </location>
</feature>
<evidence type="ECO:0000313" key="9">
    <source>
        <dbReference type="Proteomes" id="UP000317078"/>
    </source>
</evidence>
<feature type="transmembrane region" description="Helical" evidence="7">
    <location>
        <begin position="453"/>
        <end position="474"/>
    </location>
</feature>
<feature type="transmembrane region" description="Helical" evidence="7">
    <location>
        <begin position="21"/>
        <end position="46"/>
    </location>
</feature>
<dbReference type="Pfam" id="PF13440">
    <property type="entry name" value="Polysacc_synt_3"/>
    <property type="match status" value="1"/>
</dbReference>
<evidence type="ECO:0000256" key="1">
    <source>
        <dbReference type="ARBA" id="ARBA00004651"/>
    </source>
</evidence>
<feature type="transmembrane region" description="Helical" evidence="7">
    <location>
        <begin position="180"/>
        <end position="200"/>
    </location>
</feature>
<evidence type="ECO:0000256" key="7">
    <source>
        <dbReference type="SAM" id="Phobius"/>
    </source>
</evidence>
<feature type="transmembrane region" description="Helical" evidence="7">
    <location>
        <begin position="154"/>
        <end position="174"/>
    </location>
</feature>
<feature type="transmembrane region" description="Helical" evidence="7">
    <location>
        <begin position="423"/>
        <end position="446"/>
    </location>
</feature>
<comment type="subcellular location">
    <subcellularLocation>
        <location evidence="1">Cell membrane</location>
        <topology evidence="1">Multi-pass membrane protein</topology>
    </subcellularLocation>
</comment>
<dbReference type="EMBL" id="RCZP01000055">
    <property type="protein sequence ID" value="TPG44267.1"/>
    <property type="molecule type" value="Genomic_DNA"/>
</dbReference>
<keyword evidence="5 7" id="KW-1133">Transmembrane helix</keyword>
<reference evidence="8 9" key="1">
    <citation type="journal article" date="2019" name="Environ. Microbiol.">
        <title>Species interactions and distinct microbial communities in high Arctic permafrost affected cryosols are associated with the CH4 and CO2 gas fluxes.</title>
        <authorList>
            <person name="Altshuler I."/>
            <person name="Hamel J."/>
            <person name="Turney S."/>
            <person name="Magnuson E."/>
            <person name="Levesque R."/>
            <person name="Greer C."/>
            <person name="Whyte L.G."/>
        </authorList>
    </citation>
    <scope>NUCLEOTIDE SEQUENCE [LARGE SCALE GENOMIC DNA]</scope>
    <source>
        <strain evidence="8 9">S9.3B</strain>
    </source>
</reference>
<evidence type="ECO:0000256" key="2">
    <source>
        <dbReference type="ARBA" id="ARBA00007430"/>
    </source>
</evidence>
<evidence type="ECO:0000313" key="8">
    <source>
        <dbReference type="EMBL" id="TPG44267.1"/>
    </source>
</evidence>
<evidence type="ECO:0000256" key="5">
    <source>
        <dbReference type="ARBA" id="ARBA00022989"/>
    </source>
</evidence>
<dbReference type="Proteomes" id="UP000317078">
    <property type="component" value="Unassembled WGS sequence"/>
</dbReference>
<keyword evidence="6 7" id="KW-0472">Membrane</keyword>
<sequence length="501" mass="54637">MGCQRSEHSRNTGVASIRHSFAWMTVANGSLFALQFVVSILIARLLGPYEMGIFAIALSIVGMLSIFRSFGLGTYLIRAPELDRPLLATLFTINAALALVIALAILLLSAVGGALLKEPGVRDLLLILAISPVIGIFDFIPASGIERRGEFRSVALVNVFRYSIANVATLYFAYSGHGYMSLGYGQIISAVISAALNNLFGRRLIVIEFGLQHWRDVMRFGTQMLTISMIGGLQGRISDLLLSKFLGLGAFGLFSRATSLTGVLWENIQAIILRVMIVDFAEQRRRKMSLRHSYLRLIQVLTGFLWPAFAGIAVVSGPLVILLFGENWAGAIAPLSILSVSAALFVPIMLAWDIFVISNETARQTRIEIIRAPISLGLFAIGCLISLEAAAAMKIVEAVMMFLFYRPHLERLTDTRWADYASIYGRSLLLTLAAVLPAGIAMTLCGWSAHAPLPVVFTSVGAGVLAWACLLWFFEHPIFEEVRRVVARLRPTPAVAAAPPL</sequence>
<name>A0A502F358_9PROT</name>
<dbReference type="PANTHER" id="PTHR30250">
    <property type="entry name" value="PST FAMILY PREDICTED COLANIC ACID TRANSPORTER"/>
    <property type="match status" value="1"/>
</dbReference>
<feature type="transmembrane region" description="Helical" evidence="7">
    <location>
        <begin position="376"/>
        <end position="403"/>
    </location>
</feature>
<gene>
    <name evidence="8" type="ORF">EAH89_27600</name>
</gene>
<evidence type="ECO:0000256" key="3">
    <source>
        <dbReference type="ARBA" id="ARBA00022475"/>
    </source>
</evidence>
<organism evidence="8 9">
    <name type="scientific">Muricoccus nepalensis</name>
    <dbReference type="NCBI Taxonomy" id="1854500"/>
    <lineage>
        <taxon>Bacteria</taxon>
        <taxon>Pseudomonadati</taxon>
        <taxon>Pseudomonadota</taxon>
        <taxon>Alphaproteobacteria</taxon>
        <taxon>Acetobacterales</taxon>
        <taxon>Roseomonadaceae</taxon>
        <taxon>Muricoccus</taxon>
    </lineage>
</organism>